<evidence type="ECO:0000259" key="5">
    <source>
        <dbReference type="Pfam" id="PF13545"/>
    </source>
</evidence>
<dbReference type="SUPFAM" id="SSF51206">
    <property type="entry name" value="cAMP-binding domain-like"/>
    <property type="match status" value="1"/>
</dbReference>
<keyword evidence="2" id="KW-0238">DNA-binding</keyword>
<dbReference type="Gene3D" id="2.60.120.10">
    <property type="entry name" value="Jelly Rolls"/>
    <property type="match status" value="1"/>
</dbReference>
<dbReference type="InterPro" id="IPR014710">
    <property type="entry name" value="RmlC-like_jellyroll"/>
</dbReference>
<proteinExistence type="predicted"/>
<dbReference type="RefSeq" id="WP_238252451.1">
    <property type="nucleotide sequence ID" value="NZ_BPQX01000055.1"/>
</dbReference>
<feature type="domain" description="Cyclic nucleotide-binding" evidence="4">
    <location>
        <begin position="30"/>
        <end position="113"/>
    </location>
</feature>
<dbReference type="InterPro" id="IPR036388">
    <property type="entry name" value="WH-like_DNA-bd_sf"/>
</dbReference>
<dbReference type="Proteomes" id="UP001236369">
    <property type="component" value="Unassembled WGS sequence"/>
</dbReference>
<dbReference type="Pfam" id="PF00027">
    <property type="entry name" value="cNMP_binding"/>
    <property type="match status" value="1"/>
</dbReference>
<evidence type="ECO:0000256" key="2">
    <source>
        <dbReference type="ARBA" id="ARBA00023125"/>
    </source>
</evidence>
<evidence type="ECO:0000313" key="6">
    <source>
        <dbReference type="EMBL" id="MDQ0443723.1"/>
    </source>
</evidence>
<dbReference type="InterPro" id="IPR018490">
    <property type="entry name" value="cNMP-bd_dom_sf"/>
</dbReference>
<dbReference type="Pfam" id="PF13545">
    <property type="entry name" value="HTH_Crp_2"/>
    <property type="match status" value="1"/>
</dbReference>
<keyword evidence="1" id="KW-0805">Transcription regulation</keyword>
<evidence type="ECO:0000259" key="4">
    <source>
        <dbReference type="Pfam" id="PF00027"/>
    </source>
</evidence>
<dbReference type="Gene3D" id="1.10.10.10">
    <property type="entry name" value="Winged helix-like DNA-binding domain superfamily/Winged helix DNA-binding domain"/>
    <property type="match status" value="1"/>
</dbReference>
<keyword evidence="3" id="KW-0804">Transcription</keyword>
<dbReference type="SUPFAM" id="SSF46785">
    <property type="entry name" value="Winged helix' DNA-binding domain"/>
    <property type="match status" value="1"/>
</dbReference>
<evidence type="ECO:0000256" key="3">
    <source>
        <dbReference type="ARBA" id="ARBA00023163"/>
    </source>
</evidence>
<keyword evidence="7" id="KW-1185">Reference proteome</keyword>
<sequence length="246" mass="27555">MTPLLRKLESVIRLDDEERRAVLALPHTIRQVGPHTDVATVGERPAHCCLVLEGWAHRYAYTSAGDRQILSFYIAGDIPDLQHLYLPVMDHSLASLTACTLAFIPHEAMRALVVGRPGVMAALWRDTLVDASVYRERIMTLGRRQSLGRTAHLFCEMYMRQCAVGLADDLSCPLPPTQAELADAVGVTAVHFNRSLRTLRSQRRITLQGGQLTIRDWMGLVAMAEFDPVYLHFNEDRHQSAEKVSA</sequence>
<evidence type="ECO:0000313" key="7">
    <source>
        <dbReference type="Proteomes" id="UP001236369"/>
    </source>
</evidence>
<dbReference type="InterPro" id="IPR000595">
    <property type="entry name" value="cNMP-bd_dom"/>
</dbReference>
<dbReference type="EMBL" id="JAUSVV010000007">
    <property type="protein sequence ID" value="MDQ0443723.1"/>
    <property type="molecule type" value="Genomic_DNA"/>
</dbReference>
<feature type="domain" description="HTH crp-type" evidence="5">
    <location>
        <begin position="149"/>
        <end position="222"/>
    </location>
</feature>
<dbReference type="CDD" id="cd00038">
    <property type="entry name" value="CAP_ED"/>
    <property type="match status" value="1"/>
</dbReference>
<evidence type="ECO:0000256" key="1">
    <source>
        <dbReference type="ARBA" id="ARBA00023015"/>
    </source>
</evidence>
<dbReference type="InterPro" id="IPR036390">
    <property type="entry name" value="WH_DNA-bd_sf"/>
</dbReference>
<comment type="caution">
    <text evidence="6">The sequence shown here is derived from an EMBL/GenBank/DDBJ whole genome shotgun (WGS) entry which is preliminary data.</text>
</comment>
<dbReference type="InterPro" id="IPR012318">
    <property type="entry name" value="HTH_CRP"/>
</dbReference>
<reference evidence="6 7" key="1">
    <citation type="submission" date="2023-07" db="EMBL/GenBank/DDBJ databases">
        <title>Genomic Encyclopedia of Type Strains, Phase IV (KMG-IV): sequencing the most valuable type-strain genomes for metagenomic binning, comparative biology and taxonomic classification.</title>
        <authorList>
            <person name="Goeker M."/>
        </authorList>
    </citation>
    <scope>NUCLEOTIDE SEQUENCE [LARGE SCALE GENOMIC DNA]</scope>
    <source>
        <strain evidence="6 7">DSM 19562</strain>
    </source>
</reference>
<protein>
    <submittedName>
        <fullName evidence="6">CRP-like cAMP-binding protein</fullName>
    </submittedName>
</protein>
<name>A0ABU0HN17_9HYPH</name>
<accession>A0ABU0HN17</accession>
<gene>
    <name evidence="6" type="ORF">QO016_003228</name>
</gene>
<organism evidence="6 7">
    <name type="scientific">Methylobacterium persicinum</name>
    <dbReference type="NCBI Taxonomy" id="374426"/>
    <lineage>
        <taxon>Bacteria</taxon>
        <taxon>Pseudomonadati</taxon>
        <taxon>Pseudomonadota</taxon>
        <taxon>Alphaproteobacteria</taxon>
        <taxon>Hyphomicrobiales</taxon>
        <taxon>Methylobacteriaceae</taxon>
        <taxon>Methylobacterium</taxon>
    </lineage>
</organism>